<comment type="caution">
    <text evidence="1">The sequence shown here is derived from an EMBL/GenBank/DDBJ whole genome shotgun (WGS) entry which is preliminary data.</text>
</comment>
<sequence>MSFELGLAVQGKLGDFIEGEIHAIERGAMDAAYRMEGRGKRALRGDVERGGLGPKLAKTWRARVFPSRALSMEPKVRFDNKAAVIINAFETGETIKSGAGHYLPIPTADFLSSISARARSQNRKNLIKLAESRFGRLRLIPVKGKKIGLLVADGLQKSRSKRGGYRTASDTARRTGRTEDVVLFVLVPQARLKKRLNYKAIERDLAADWSAFLARGIAASLENGRVD</sequence>
<dbReference type="Pfam" id="PF20039">
    <property type="entry name" value="DUF6441"/>
    <property type="match status" value="1"/>
</dbReference>
<reference evidence="1 2" key="1">
    <citation type="submission" date="2018-10" db="EMBL/GenBank/DDBJ databases">
        <title>Genomic Encyclopedia of Type Strains, Phase IV (KMG-IV): sequencing the most valuable type-strain genomes for metagenomic binning, comparative biology and taxonomic classification.</title>
        <authorList>
            <person name="Goeker M."/>
        </authorList>
    </citation>
    <scope>NUCLEOTIDE SEQUENCE [LARGE SCALE GENOMIC DNA]</scope>
    <source>
        <strain evidence="1 2">DSM 22008</strain>
    </source>
</reference>
<dbReference type="EMBL" id="RBII01000002">
    <property type="protein sequence ID" value="RKQ68946.1"/>
    <property type="molecule type" value="Genomic_DNA"/>
</dbReference>
<dbReference type="InterPro" id="IPR045622">
    <property type="entry name" value="DUF6441"/>
</dbReference>
<gene>
    <name evidence="1" type="ORF">DES40_1722</name>
</gene>
<proteinExistence type="predicted"/>
<keyword evidence="2" id="KW-1185">Reference proteome</keyword>
<dbReference type="Proteomes" id="UP000282211">
    <property type="component" value="Unassembled WGS sequence"/>
</dbReference>
<accession>A0A420WD85</accession>
<dbReference type="AlphaFoldDB" id="A0A420WD85"/>
<dbReference type="InParanoid" id="A0A420WD85"/>
<protein>
    <submittedName>
        <fullName evidence="1">Uncharacterized protein</fullName>
    </submittedName>
</protein>
<organism evidence="1 2">
    <name type="scientific">Litorimonas taeanensis</name>
    <dbReference type="NCBI Taxonomy" id="568099"/>
    <lineage>
        <taxon>Bacteria</taxon>
        <taxon>Pseudomonadati</taxon>
        <taxon>Pseudomonadota</taxon>
        <taxon>Alphaproteobacteria</taxon>
        <taxon>Maricaulales</taxon>
        <taxon>Robiginitomaculaceae</taxon>
    </lineage>
</organism>
<evidence type="ECO:0000313" key="1">
    <source>
        <dbReference type="EMBL" id="RKQ68946.1"/>
    </source>
</evidence>
<evidence type="ECO:0000313" key="2">
    <source>
        <dbReference type="Proteomes" id="UP000282211"/>
    </source>
</evidence>
<name>A0A420WD85_9PROT</name>